<proteinExistence type="predicted"/>
<protein>
    <submittedName>
        <fullName evidence="1">Uncharacterized protein</fullName>
    </submittedName>
</protein>
<comment type="caution">
    <text evidence="1">The sequence shown here is derived from an EMBL/GenBank/DDBJ whole genome shotgun (WGS) entry which is preliminary data.</text>
</comment>
<organism evidence="1">
    <name type="scientific">marine sediment metagenome</name>
    <dbReference type="NCBI Taxonomy" id="412755"/>
    <lineage>
        <taxon>unclassified sequences</taxon>
        <taxon>metagenomes</taxon>
        <taxon>ecological metagenomes</taxon>
    </lineage>
</organism>
<name>A0A0F9H4J6_9ZZZZ</name>
<evidence type="ECO:0000313" key="1">
    <source>
        <dbReference type="EMBL" id="KKL76560.1"/>
    </source>
</evidence>
<dbReference type="EMBL" id="LAZR01024008">
    <property type="protein sequence ID" value="KKL76560.1"/>
    <property type="molecule type" value="Genomic_DNA"/>
</dbReference>
<gene>
    <name evidence="1" type="ORF">LCGC14_2043710</name>
</gene>
<sequence>MREQALKTPSRAWRIAKNKSKEPPCICFEGRGFPLFIKRVDGRRPTMDELVSLDLYIRRFCHKHGLLREGP</sequence>
<reference evidence="1" key="1">
    <citation type="journal article" date="2015" name="Nature">
        <title>Complex archaea that bridge the gap between prokaryotes and eukaryotes.</title>
        <authorList>
            <person name="Spang A."/>
            <person name="Saw J.H."/>
            <person name="Jorgensen S.L."/>
            <person name="Zaremba-Niedzwiedzka K."/>
            <person name="Martijn J."/>
            <person name="Lind A.E."/>
            <person name="van Eijk R."/>
            <person name="Schleper C."/>
            <person name="Guy L."/>
            <person name="Ettema T.J."/>
        </authorList>
    </citation>
    <scope>NUCLEOTIDE SEQUENCE</scope>
</reference>
<accession>A0A0F9H4J6</accession>
<dbReference type="AlphaFoldDB" id="A0A0F9H4J6"/>